<protein>
    <recommendedName>
        <fullName evidence="3 8">folate gamma-glutamyl hydrolase</fullName>
        <ecNumber evidence="3 8">3.4.19.9</ecNumber>
    </recommendedName>
</protein>
<evidence type="ECO:0000313" key="9">
    <source>
        <dbReference type="EMBL" id="GFH15267.1"/>
    </source>
</evidence>
<reference evidence="9 10" key="1">
    <citation type="submission" date="2020-02" db="EMBL/GenBank/DDBJ databases">
        <title>Draft genome sequence of Haematococcus lacustris strain NIES-144.</title>
        <authorList>
            <person name="Morimoto D."/>
            <person name="Nakagawa S."/>
            <person name="Yoshida T."/>
            <person name="Sawayama S."/>
        </authorList>
    </citation>
    <scope>NUCLEOTIDE SEQUENCE [LARGE SCALE GENOMIC DNA]</scope>
    <source>
        <strain evidence="9 10">NIES-144</strain>
    </source>
</reference>
<dbReference type="PROSITE" id="PS51273">
    <property type="entry name" value="GATASE_TYPE_1"/>
    <property type="match status" value="1"/>
</dbReference>
<keyword evidence="5" id="KW-0732">Signal</keyword>
<evidence type="ECO:0000256" key="5">
    <source>
        <dbReference type="ARBA" id="ARBA00022729"/>
    </source>
</evidence>
<organism evidence="9 10">
    <name type="scientific">Haematococcus lacustris</name>
    <name type="common">Green alga</name>
    <name type="synonym">Haematococcus pluvialis</name>
    <dbReference type="NCBI Taxonomy" id="44745"/>
    <lineage>
        <taxon>Eukaryota</taxon>
        <taxon>Viridiplantae</taxon>
        <taxon>Chlorophyta</taxon>
        <taxon>core chlorophytes</taxon>
        <taxon>Chlorophyceae</taxon>
        <taxon>CS clade</taxon>
        <taxon>Chlamydomonadales</taxon>
        <taxon>Haematococcaceae</taxon>
        <taxon>Haematococcus</taxon>
    </lineage>
</organism>
<dbReference type="Gene3D" id="3.40.50.880">
    <property type="match status" value="2"/>
</dbReference>
<evidence type="ECO:0000256" key="4">
    <source>
        <dbReference type="ARBA" id="ARBA00022525"/>
    </source>
</evidence>
<evidence type="ECO:0000256" key="3">
    <source>
        <dbReference type="ARBA" id="ARBA00012886"/>
    </source>
</evidence>
<dbReference type="InterPro" id="IPR015527">
    <property type="entry name" value="Pept_C26_g-glut_hydrolase"/>
</dbReference>
<comment type="similarity">
    <text evidence="2">Belongs to the peptidase C26 family.</text>
</comment>
<evidence type="ECO:0000256" key="8">
    <source>
        <dbReference type="PROSITE-ProRule" id="PRU00607"/>
    </source>
</evidence>
<dbReference type="EC" id="3.4.19.9" evidence="3 8"/>
<dbReference type="InterPro" id="IPR011697">
    <property type="entry name" value="Peptidase_C26"/>
</dbReference>
<dbReference type="GO" id="GO:0034722">
    <property type="term" value="F:gamma-glutamyl-peptidase activity"/>
    <property type="evidence" value="ECO:0007669"/>
    <property type="project" value="UniProtKB-UniRule"/>
</dbReference>
<dbReference type="InterPro" id="IPR029062">
    <property type="entry name" value="Class_I_gatase-like"/>
</dbReference>
<proteinExistence type="inferred from homology"/>
<accession>A0A699YYA4</accession>
<comment type="caution">
    <text evidence="9">The sequence shown here is derived from an EMBL/GenBank/DDBJ whole genome shotgun (WGS) entry which is preliminary data.</text>
</comment>
<dbReference type="PANTHER" id="PTHR11315:SF0">
    <property type="entry name" value="FOLATE GAMMA-GLUTAMYL HYDROLASE"/>
    <property type="match status" value="1"/>
</dbReference>
<name>A0A699YYA4_HAELA</name>
<gene>
    <name evidence="9" type="ORF">HaLaN_11464</name>
</gene>
<comment type="catalytic activity">
    <reaction evidence="8">
        <text>(6S)-5,6,7,8-tetrahydrofolyl-(gamma-L-Glu)(n) + (n-1) H2O = (6S)-5,6,7,8-tetrahydrofolate + (n-1) L-glutamate</text>
        <dbReference type="Rhea" id="RHEA:56784"/>
        <dbReference type="Rhea" id="RHEA-COMP:14738"/>
        <dbReference type="ChEBI" id="CHEBI:15377"/>
        <dbReference type="ChEBI" id="CHEBI:29985"/>
        <dbReference type="ChEBI" id="CHEBI:57453"/>
        <dbReference type="ChEBI" id="CHEBI:141005"/>
        <dbReference type="EC" id="3.4.19.9"/>
    </reaction>
</comment>
<comment type="subcellular location">
    <subcellularLocation>
        <location evidence="1">Secreted</location>
        <location evidence="1">Extracellular space</location>
    </subcellularLocation>
</comment>
<feature type="active site" description="Nucleophile" evidence="7 8">
    <location>
        <position position="83"/>
    </location>
</feature>
<evidence type="ECO:0000256" key="1">
    <source>
        <dbReference type="ARBA" id="ARBA00004239"/>
    </source>
</evidence>
<evidence type="ECO:0000256" key="2">
    <source>
        <dbReference type="ARBA" id="ARBA00011083"/>
    </source>
</evidence>
<dbReference type="EMBL" id="BLLF01000827">
    <property type="protein sequence ID" value="GFH15267.1"/>
    <property type="molecule type" value="Genomic_DNA"/>
</dbReference>
<keyword evidence="4" id="KW-0964">Secreted</keyword>
<dbReference type="GO" id="GO:0005576">
    <property type="term" value="C:extracellular region"/>
    <property type="evidence" value="ECO:0007669"/>
    <property type="project" value="UniProtKB-SubCell"/>
</dbReference>
<dbReference type="AlphaFoldDB" id="A0A699YYA4"/>
<dbReference type="Proteomes" id="UP000485058">
    <property type="component" value="Unassembled WGS sequence"/>
</dbReference>
<dbReference type="Pfam" id="PF07722">
    <property type="entry name" value="Peptidase_C26"/>
    <property type="match status" value="1"/>
</dbReference>
<evidence type="ECO:0000256" key="7">
    <source>
        <dbReference type="PIRSR" id="PIRSR615527-1"/>
    </source>
</evidence>
<evidence type="ECO:0000256" key="6">
    <source>
        <dbReference type="ARBA" id="ARBA00022801"/>
    </source>
</evidence>
<sequence>MSYIAASYVKWVESAGARVVPILYDMSPAQVRARFAMINGLLLPGGGASLRPGHQFYDTAKLLVDLAVEANDKGDYFPIQGTCLGMETLSIIISRNYTILSNFDAEDARLAMSAVVENPRLLDFFDVISLSLDKSGNAYVSTLEAIRYPIVATQWHPEKNPFEWTPSLHIPHTDNALAAEQQVVVCGAVLQLQEDDVLIYNWPPSFTGRHEYEGEEKDFEHPLAAV</sequence>
<dbReference type="SUPFAM" id="SSF52317">
    <property type="entry name" value="Class I glutamine amidotransferase-like"/>
    <property type="match status" value="1"/>
</dbReference>
<feature type="active site" evidence="8">
    <location>
        <position position="156"/>
    </location>
</feature>
<keyword evidence="6 8" id="KW-0378">Hydrolase</keyword>
<dbReference type="GO" id="GO:0005773">
    <property type="term" value="C:vacuole"/>
    <property type="evidence" value="ECO:0007669"/>
    <property type="project" value="TreeGrafter"/>
</dbReference>
<feature type="active site" description="Proton donor" evidence="7">
    <location>
        <position position="156"/>
    </location>
</feature>
<keyword evidence="10" id="KW-1185">Reference proteome</keyword>
<dbReference type="PROSITE" id="PS51275">
    <property type="entry name" value="PEPTIDASE_C26_GGH"/>
    <property type="match status" value="1"/>
</dbReference>
<dbReference type="GO" id="GO:0046900">
    <property type="term" value="P:tetrahydrofolylpolyglutamate metabolic process"/>
    <property type="evidence" value="ECO:0007669"/>
    <property type="project" value="TreeGrafter"/>
</dbReference>
<dbReference type="PANTHER" id="PTHR11315">
    <property type="entry name" value="PROTEASE FAMILY C26 GAMMA-GLUTAMYL HYDROLASE"/>
    <property type="match status" value="1"/>
</dbReference>
<evidence type="ECO:0000313" key="10">
    <source>
        <dbReference type="Proteomes" id="UP000485058"/>
    </source>
</evidence>